<proteinExistence type="predicted"/>
<comment type="caution">
    <text evidence="2">The sequence shown here is derived from an EMBL/GenBank/DDBJ whole genome shotgun (WGS) entry which is preliminary data.</text>
</comment>
<evidence type="ECO:0000256" key="1">
    <source>
        <dbReference type="SAM" id="SignalP"/>
    </source>
</evidence>
<dbReference type="Proteomes" id="UP000218934">
    <property type="component" value="Unassembled WGS sequence"/>
</dbReference>
<keyword evidence="1" id="KW-0732">Signal</keyword>
<evidence type="ECO:0000313" key="3">
    <source>
        <dbReference type="Proteomes" id="UP000218934"/>
    </source>
</evidence>
<dbReference type="RefSeq" id="WP_096616471.1">
    <property type="nucleotide sequence ID" value="NZ_CP023449.1"/>
</dbReference>
<name>A0A2A4FXF5_9SPHN</name>
<organism evidence="2 3">
    <name type="scientific">Rhizorhabdus dicambivorans</name>
    <dbReference type="NCBI Taxonomy" id="1850238"/>
    <lineage>
        <taxon>Bacteria</taxon>
        <taxon>Pseudomonadati</taxon>
        <taxon>Pseudomonadota</taxon>
        <taxon>Alphaproteobacteria</taxon>
        <taxon>Sphingomonadales</taxon>
        <taxon>Sphingomonadaceae</taxon>
        <taxon>Rhizorhabdus</taxon>
    </lineage>
</organism>
<sequence length="123" mass="13371">MMHWFKALAAAALLAVAAGPAQAADWWLVPARPGAQAVMFADVETLQRQGGVVSLRVLRIDRAGRSGERVERIRCDGAQMDFPLHRFACASGAERERYGLILAGMPPDEAARMVFAIPARPRS</sequence>
<gene>
    <name evidence="2" type="ORF">COO09_08605</name>
</gene>
<dbReference type="AlphaFoldDB" id="A0A2A4FXF5"/>
<feature type="chain" id="PRO_5012969204" evidence="1">
    <location>
        <begin position="24"/>
        <end position="123"/>
    </location>
</feature>
<keyword evidence="3" id="KW-1185">Reference proteome</keyword>
<accession>A0A2A4FXF5</accession>
<feature type="signal peptide" evidence="1">
    <location>
        <begin position="1"/>
        <end position="23"/>
    </location>
</feature>
<evidence type="ECO:0000313" key="2">
    <source>
        <dbReference type="EMBL" id="PCE42870.1"/>
    </source>
</evidence>
<protein>
    <submittedName>
        <fullName evidence="2">Uncharacterized protein</fullName>
    </submittedName>
</protein>
<dbReference type="EMBL" id="NWUF01000006">
    <property type="protein sequence ID" value="PCE42870.1"/>
    <property type="molecule type" value="Genomic_DNA"/>
</dbReference>
<reference evidence="2 3" key="1">
    <citation type="submission" date="2017-09" db="EMBL/GenBank/DDBJ databases">
        <title>The Catabolism of 3,6-Dichlorosalicylic acid is Initiated by the Cytochrome P450 Monooxygenase DsmABC in Rhizorhabdus dicambivorans Ndbn-20.</title>
        <authorList>
            <person name="Na L."/>
        </authorList>
    </citation>
    <scope>NUCLEOTIDE SEQUENCE [LARGE SCALE GENOMIC DNA]</scope>
    <source>
        <strain evidence="2 3">Ndbn-20m</strain>
    </source>
</reference>